<gene>
    <name evidence="14" type="ORF">J5837_03830</name>
</gene>
<dbReference type="InterPro" id="IPR036942">
    <property type="entry name" value="Beta-barrel_TonB_sf"/>
</dbReference>
<keyword evidence="3 8" id="KW-1134">Transmembrane beta strand</keyword>
<dbReference type="AlphaFoldDB" id="A0A940X1Y8"/>
<dbReference type="Gene3D" id="2.170.130.10">
    <property type="entry name" value="TonB-dependent receptor, plug domain"/>
    <property type="match status" value="1"/>
</dbReference>
<evidence type="ECO:0000256" key="10">
    <source>
        <dbReference type="SAM" id="MobiDB-lite"/>
    </source>
</evidence>
<feature type="domain" description="TonB-dependent receptor-like beta-barrel" evidence="12">
    <location>
        <begin position="371"/>
        <end position="963"/>
    </location>
</feature>
<dbReference type="RefSeq" id="WP_210535384.1">
    <property type="nucleotide sequence ID" value="NZ_JAGKTC010000001.1"/>
</dbReference>
<dbReference type="Pfam" id="PF00593">
    <property type="entry name" value="TonB_dep_Rec_b-barrel"/>
    <property type="match status" value="1"/>
</dbReference>
<evidence type="ECO:0000256" key="8">
    <source>
        <dbReference type="PROSITE-ProRule" id="PRU01360"/>
    </source>
</evidence>
<keyword evidence="6 8" id="KW-0472">Membrane</keyword>
<dbReference type="SUPFAM" id="SSF56935">
    <property type="entry name" value="Porins"/>
    <property type="match status" value="1"/>
</dbReference>
<keyword evidence="5 9" id="KW-0798">TonB box</keyword>
<dbReference type="Pfam" id="PF07715">
    <property type="entry name" value="Plug"/>
    <property type="match status" value="1"/>
</dbReference>
<dbReference type="PROSITE" id="PS52016">
    <property type="entry name" value="TONB_DEPENDENT_REC_3"/>
    <property type="match status" value="1"/>
</dbReference>
<dbReference type="Gene3D" id="2.40.170.20">
    <property type="entry name" value="TonB-dependent receptor, beta-barrel domain"/>
    <property type="match status" value="1"/>
</dbReference>
<dbReference type="PANTHER" id="PTHR47234">
    <property type="match status" value="1"/>
</dbReference>
<evidence type="ECO:0000256" key="3">
    <source>
        <dbReference type="ARBA" id="ARBA00022452"/>
    </source>
</evidence>
<evidence type="ECO:0000313" key="14">
    <source>
        <dbReference type="EMBL" id="MBP3983546.1"/>
    </source>
</evidence>
<name>A0A940X1Y8_9GAMM</name>
<keyword evidence="11" id="KW-0732">Signal</keyword>
<keyword evidence="15" id="KW-1185">Reference proteome</keyword>
<dbReference type="InterPro" id="IPR012910">
    <property type="entry name" value="Plug_dom"/>
</dbReference>
<evidence type="ECO:0000259" key="13">
    <source>
        <dbReference type="Pfam" id="PF07715"/>
    </source>
</evidence>
<evidence type="ECO:0000256" key="1">
    <source>
        <dbReference type="ARBA" id="ARBA00004571"/>
    </source>
</evidence>
<evidence type="ECO:0000256" key="2">
    <source>
        <dbReference type="ARBA" id="ARBA00022448"/>
    </source>
</evidence>
<dbReference type="Proteomes" id="UP000673447">
    <property type="component" value="Unassembled WGS sequence"/>
</dbReference>
<keyword evidence="4 8" id="KW-0812">Transmembrane</keyword>
<dbReference type="PANTHER" id="PTHR47234:SF1">
    <property type="entry name" value="TONB-DEPENDENT RECEPTOR"/>
    <property type="match status" value="1"/>
</dbReference>
<proteinExistence type="inferred from homology"/>
<evidence type="ECO:0000256" key="11">
    <source>
        <dbReference type="SAM" id="SignalP"/>
    </source>
</evidence>
<evidence type="ECO:0000256" key="9">
    <source>
        <dbReference type="RuleBase" id="RU003357"/>
    </source>
</evidence>
<organism evidence="14 15">
    <name type="scientific">Pseudoxanthomonas helianthi</name>
    <dbReference type="NCBI Taxonomy" id="1453541"/>
    <lineage>
        <taxon>Bacteria</taxon>
        <taxon>Pseudomonadati</taxon>
        <taxon>Pseudomonadota</taxon>
        <taxon>Gammaproteobacteria</taxon>
        <taxon>Lysobacterales</taxon>
        <taxon>Lysobacteraceae</taxon>
        <taxon>Pseudoxanthomonas</taxon>
    </lineage>
</organism>
<reference evidence="14" key="1">
    <citation type="journal article" date="2016" name="Int. J. Syst. Evol. Microbiol.">
        <title>Pseudoxanthomonas helianthi sp. nov., isolated from roots of Jerusalem artichoke (Helianthus tuberosus).</title>
        <authorList>
            <person name="Kittiwongwattana C."/>
            <person name="Thawai C."/>
        </authorList>
    </citation>
    <scope>NUCLEOTIDE SEQUENCE</scope>
    <source>
        <strain evidence="14">110414</strain>
    </source>
</reference>
<evidence type="ECO:0000259" key="12">
    <source>
        <dbReference type="Pfam" id="PF00593"/>
    </source>
</evidence>
<comment type="subcellular location">
    <subcellularLocation>
        <location evidence="1 8">Cell outer membrane</location>
        <topology evidence="1 8">Multi-pass membrane protein</topology>
    </subcellularLocation>
</comment>
<accession>A0A940X1Y8</accession>
<feature type="domain" description="TonB-dependent receptor plug" evidence="13">
    <location>
        <begin position="67"/>
        <end position="183"/>
    </location>
</feature>
<keyword evidence="14" id="KW-0675">Receptor</keyword>
<keyword evidence="7 8" id="KW-0998">Cell outer membrane</keyword>
<dbReference type="EMBL" id="JAGKTC010000001">
    <property type="protein sequence ID" value="MBP3983546.1"/>
    <property type="molecule type" value="Genomic_DNA"/>
</dbReference>
<feature type="region of interest" description="Disordered" evidence="10">
    <location>
        <begin position="29"/>
        <end position="50"/>
    </location>
</feature>
<evidence type="ECO:0000256" key="6">
    <source>
        <dbReference type="ARBA" id="ARBA00023136"/>
    </source>
</evidence>
<comment type="caution">
    <text evidence="14">The sequence shown here is derived from an EMBL/GenBank/DDBJ whole genome shotgun (WGS) entry which is preliminary data.</text>
</comment>
<protein>
    <submittedName>
        <fullName evidence="14">TonB-dependent receptor</fullName>
    </submittedName>
</protein>
<dbReference type="InterPro" id="IPR037066">
    <property type="entry name" value="Plug_dom_sf"/>
</dbReference>
<evidence type="ECO:0000256" key="5">
    <source>
        <dbReference type="ARBA" id="ARBA00023077"/>
    </source>
</evidence>
<keyword evidence="2 8" id="KW-0813">Transport</keyword>
<comment type="similarity">
    <text evidence="8 9">Belongs to the TonB-dependent receptor family.</text>
</comment>
<evidence type="ECO:0000313" key="15">
    <source>
        <dbReference type="Proteomes" id="UP000673447"/>
    </source>
</evidence>
<evidence type="ECO:0000256" key="4">
    <source>
        <dbReference type="ARBA" id="ARBA00022692"/>
    </source>
</evidence>
<feature type="signal peptide" evidence="11">
    <location>
        <begin position="1"/>
        <end position="28"/>
    </location>
</feature>
<dbReference type="InterPro" id="IPR039426">
    <property type="entry name" value="TonB-dep_rcpt-like"/>
</dbReference>
<feature type="chain" id="PRO_5036865701" evidence="11">
    <location>
        <begin position="29"/>
        <end position="997"/>
    </location>
</feature>
<evidence type="ECO:0000256" key="7">
    <source>
        <dbReference type="ARBA" id="ARBA00023237"/>
    </source>
</evidence>
<sequence>MSTSTRLQYSPLAAALFLAMAAAMPAAAQDAPAQDPNQQKTESAKSEAKTLDTVAVTGSRIKRSEIEGPAPVTVITGEQMKKEGFATVYDALQTITEAIGNVEQDYNWGQSSVNASPLNLRNLGPGRSLLLINGHRVADYPMPYQGKSNFANFNNIPSGIVERIEVLSGSASAIYGSDAMGGVVNVILKESADEHQLRIRLGDATRGGRKTADVVLSGGFSGDKWNLVYNLQHFDRGELLAGDRPFMDSEDDKPYLRWGPGERHFGIASLTPYTGIRLTDLDNIGPTGRTNIGMPAGACSQYGNLYYAAERLGYDRNTNTEYHDGQYCAQRVFQNWALRTGSQDDSLYLHGTYDFSDSLQGWANLGVWKSTGRFNSFLDAFGSGAYWDPRANGGAGGSREMVKWFSPQEFGGRNKILTLSDELALDFSAGVKGTLADRFDWEASVGRATYEVKESFPVYNQGDMFDYFMGAQQGTQANVRNPAVKLGEEGDYRDLPIYSPDYNKLWNPISPGDFATFTDRGEKKARSWLTQAQFTISGDLFEGWAGPIGFAGVLEAGKQGYKLTPEPKTLNCDADCWYTPFGNIEQGGGERNRYAAGVEFRVPLLETLTANIAGRYDKYDAVRSGAKFTYQTGLEWRPFDTLLVRGSYGTSFRAPDMHFVYAKASSGISDFTDYVACAKDPAHPAGQCPRDSYKIEDAVVNRGGTPDLKYEEGKSWTAGFVWDAFTNFSVTADYWSVQIDNIIDTIDVDELLKTEAYCTQNGFTPDGAPLAVPPTAEWCAEATSRIHRNGPANVAGNVTVDINPINRAETQVEGFDVSARYRLPDTRIGDWSFGLNYTDMLTYKSRRTVTEPLENTRKDQNPRTKLTLSANWTWEKWNATLLMYQKSGGRINNWGGCMPLADGNTDLSYIDNDTCQDTRAGSPTFGQTSSRVYAHREPRRYFNGSVGYQFTDDLKVNFYVSNIFDKIYGDKWCGDFAYCIDDPVGREVALELVAKFK</sequence>
<reference evidence="14" key="2">
    <citation type="submission" date="2021-03" db="EMBL/GenBank/DDBJ databases">
        <authorList>
            <person name="Cao W."/>
        </authorList>
    </citation>
    <scope>NUCLEOTIDE SEQUENCE</scope>
    <source>
        <strain evidence="14">110414</strain>
    </source>
</reference>
<dbReference type="InterPro" id="IPR000531">
    <property type="entry name" value="Beta-barrel_TonB"/>
</dbReference>
<dbReference type="GO" id="GO:0009279">
    <property type="term" value="C:cell outer membrane"/>
    <property type="evidence" value="ECO:0007669"/>
    <property type="project" value="UniProtKB-SubCell"/>
</dbReference>